<keyword evidence="2" id="KW-1185">Reference proteome</keyword>
<gene>
    <name evidence="1" type="ORF">PCOR1329_LOCUS24965</name>
</gene>
<accession>A0ABN9RYU0</accession>
<proteinExistence type="predicted"/>
<comment type="caution">
    <text evidence="1">The sequence shown here is derived from an EMBL/GenBank/DDBJ whole genome shotgun (WGS) entry which is preliminary data.</text>
</comment>
<protein>
    <submittedName>
        <fullName evidence="1">Uncharacterized protein</fullName>
    </submittedName>
</protein>
<evidence type="ECO:0000313" key="1">
    <source>
        <dbReference type="EMBL" id="CAK0824589.1"/>
    </source>
</evidence>
<dbReference type="EMBL" id="CAUYUJ010008668">
    <property type="protein sequence ID" value="CAK0824589.1"/>
    <property type="molecule type" value="Genomic_DNA"/>
</dbReference>
<reference evidence="1" key="1">
    <citation type="submission" date="2023-10" db="EMBL/GenBank/DDBJ databases">
        <authorList>
            <person name="Chen Y."/>
            <person name="Shah S."/>
            <person name="Dougan E. K."/>
            <person name="Thang M."/>
            <person name="Chan C."/>
        </authorList>
    </citation>
    <scope>NUCLEOTIDE SEQUENCE [LARGE SCALE GENOMIC DNA]</scope>
</reference>
<organism evidence="1 2">
    <name type="scientific">Prorocentrum cordatum</name>
    <dbReference type="NCBI Taxonomy" id="2364126"/>
    <lineage>
        <taxon>Eukaryota</taxon>
        <taxon>Sar</taxon>
        <taxon>Alveolata</taxon>
        <taxon>Dinophyceae</taxon>
        <taxon>Prorocentrales</taxon>
        <taxon>Prorocentraceae</taxon>
        <taxon>Prorocentrum</taxon>
    </lineage>
</organism>
<evidence type="ECO:0000313" key="2">
    <source>
        <dbReference type="Proteomes" id="UP001189429"/>
    </source>
</evidence>
<sequence>MEGPLLLRGGTRQRRAALDAAGQPSAVTSKSALAEILLFLFGWGLLTATCIQWVAGAAVRDGLNHPDLLKLAAVGAAGEYPGNCRRDLLSKFCNVMRVPKYTTFTVMMKDSKGVVEPRRGLMNAPNRFLDSLYQHCVGTFRKICGALGNGLRDFWTQVSRDDPKLKHLISILGPLESWYDHVIPYKLHGDAATFTHKRDHSMLSAQIKPLLATNETFRHWILLFSIVKTAAVHNDDPTGDTMEVHWAYAVHFLDALFDGRHPQKDPWGRDWPSDSPDARTAGLECCGGMRWVCWAIVGDLDFFSNDLGYPHVNSNHPCWFDSVSRDNDTDFPLTDLSRGAAWKGTLLSEEECMEIPCTRRFIGKLKGTTRYQSPGDLMHTGCLGVVAAFVGAILWELVHDGPFPGTIDQRLGAVCVVINASADIISPTYRVSNLTRSMFEHGDNYASFTGKAAESQHMLFSLLDVCNNLDDGGDHHGHRLAALRSLCGIYKMYKDNGMFLSRAAFVETKDLLDTFYEHYAWLAQDAVNRDRLLYPILPKHHMLYHIVDLGRWLNPTALWCYDAEDFMHVIVTTAKSCVAGSPMYIIGNKVLENALLALDLMLFR</sequence>
<name>A0ABN9RYU0_9DINO</name>
<dbReference type="Proteomes" id="UP001189429">
    <property type="component" value="Unassembled WGS sequence"/>
</dbReference>